<dbReference type="EMBL" id="MUMY01000011">
    <property type="protein sequence ID" value="ONM48212.1"/>
    <property type="molecule type" value="Genomic_DNA"/>
</dbReference>
<dbReference type="Proteomes" id="UP000188836">
    <property type="component" value="Unassembled WGS sequence"/>
</dbReference>
<feature type="binding site" evidence="8">
    <location>
        <position position="169"/>
    </location>
    <ligand>
        <name>3-phosphoshikimate</name>
        <dbReference type="ChEBI" id="CHEBI:145989"/>
    </ligand>
</feature>
<comment type="pathway">
    <text evidence="1 8">Metabolic intermediate biosynthesis; chorismate biosynthesis; chorismate from D-erythrose 4-phosphate and phosphoenolpyruvate: step 6/7.</text>
</comment>
<feature type="binding site" evidence="8">
    <location>
        <position position="168"/>
    </location>
    <ligand>
        <name>3-phosphoshikimate</name>
        <dbReference type="ChEBI" id="CHEBI:145989"/>
    </ligand>
</feature>
<comment type="similarity">
    <text evidence="2 8">Belongs to the EPSP synthase family.</text>
</comment>
<dbReference type="CDD" id="cd01556">
    <property type="entry name" value="EPSP_synthase"/>
    <property type="match status" value="1"/>
</dbReference>
<evidence type="ECO:0000256" key="5">
    <source>
        <dbReference type="ARBA" id="ARBA00022679"/>
    </source>
</evidence>
<comment type="subunit">
    <text evidence="8">Monomer.</text>
</comment>
<dbReference type="HAMAP" id="MF_00210">
    <property type="entry name" value="EPSP_synth"/>
    <property type="match status" value="1"/>
</dbReference>
<feature type="binding site" evidence="8">
    <location>
        <position position="342"/>
    </location>
    <ligand>
        <name>3-phosphoshikimate</name>
        <dbReference type="ChEBI" id="CHEBI:145989"/>
    </ligand>
</feature>
<comment type="caution">
    <text evidence="10">The sequence shown here is derived from an EMBL/GenBank/DDBJ whole genome shotgun (WGS) entry which is preliminary data.</text>
</comment>
<dbReference type="OrthoDB" id="9809920at2"/>
<feature type="binding site" evidence="8">
    <location>
        <position position="315"/>
    </location>
    <ligand>
        <name>3-phosphoshikimate</name>
        <dbReference type="ChEBI" id="CHEBI:145989"/>
    </ligand>
</feature>
<dbReference type="PROSITE" id="PS00885">
    <property type="entry name" value="EPSP_SYNTHASE_2"/>
    <property type="match status" value="1"/>
</dbReference>
<feature type="binding site" evidence="8">
    <location>
        <position position="167"/>
    </location>
    <ligand>
        <name>3-phosphoshikimate</name>
        <dbReference type="ChEBI" id="CHEBI:145989"/>
    </ligand>
</feature>
<dbReference type="FunFam" id="3.65.10.10:FF:000010">
    <property type="entry name" value="3-phosphoshikimate 1-carboxyvinyltransferase"/>
    <property type="match status" value="1"/>
</dbReference>
<feature type="active site" description="Proton acceptor" evidence="8">
    <location>
        <position position="315"/>
    </location>
</feature>
<keyword evidence="6 8" id="KW-0057">Aromatic amino acid biosynthesis</keyword>
<protein>
    <recommendedName>
        <fullName evidence="8">3-phosphoshikimate 1-carboxyvinyltransferase</fullName>
        <ecNumber evidence="8">2.5.1.19</ecNumber>
    </recommendedName>
    <alternativeName>
        <fullName evidence="8">5-enolpyruvylshikimate-3-phosphate synthase</fullName>
        <shortName evidence="8">EPSP synthase</shortName>
        <shortName evidence="8">EPSPS</shortName>
    </alternativeName>
</protein>
<feature type="binding site" evidence="8">
    <location>
        <position position="387"/>
    </location>
    <ligand>
        <name>phosphoenolpyruvate</name>
        <dbReference type="ChEBI" id="CHEBI:58702"/>
    </ligand>
</feature>
<gene>
    <name evidence="8" type="primary">aroA</name>
    <name evidence="10" type="ORF">B0T46_13765</name>
</gene>
<feature type="binding site" evidence="8">
    <location>
        <position position="346"/>
    </location>
    <ligand>
        <name>phosphoenolpyruvate</name>
        <dbReference type="ChEBI" id="CHEBI:58702"/>
    </ligand>
</feature>
<feature type="binding site" evidence="8">
    <location>
        <position position="96"/>
    </location>
    <ligand>
        <name>phosphoenolpyruvate</name>
        <dbReference type="ChEBI" id="CHEBI:58702"/>
    </ligand>
</feature>
<comment type="subcellular location">
    <subcellularLocation>
        <location evidence="8">Cytoplasm</location>
    </subcellularLocation>
</comment>
<evidence type="ECO:0000256" key="7">
    <source>
        <dbReference type="ARBA" id="ARBA00044633"/>
    </source>
</evidence>
<dbReference type="AlphaFoldDB" id="A0A1V2TFA6"/>
<dbReference type="EC" id="2.5.1.19" evidence="8"/>
<keyword evidence="4 8" id="KW-0028">Amino-acid biosynthesis</keyword>
<name>A0A1V2TFA6_9NOCA</name>
<dbReference type="InterPro" id="IPR023193">
    <property type="entry name" value="EPSP_synthase_CS"/>
</dbReference>
<sequence length="436" mass="45775">MREDGRVSFWPAPHVDVPVHATVTLPGSKSITNRALVLSALADGPSTITGALRSRDTNLMIAALRALGVQIIGDADTLAVTPAPLTGGAVDCGLAGTVMRFLPSVAALASGDVAFDGDIQARVRPLRTILDALRGLGARIDGDALPFVVHGTGALRGGDITIDASGSSQFVSGLLLSAARFDDGMVVHHSGNPLPSMPHIEMTVEMLRRAEVEVEAPTDVRQAQTWKVAPGPIRAVDWAVEPDLSNATPFLAAAAVTGGEVSIPHWPRLTTQPGDVIREILVRMGAEARFFDGTLTVAGPDRLAGIDIDLHDVGELTPTVAALAALADSPSRLRGIAHLRGHETDRLAALSTEINRLGGEVAETEDGLEINPAQLHGGRWHSYADHRMATAGAILGLAVPQVEIEDIGTTAKTLPNFVELWERMLDSAPADQGAVR</sequence>
<evidence type="ECO:0000256" key="6">
    <source>
        <dbReference type="ARBA" id="ARBA00023141"/>
    </source>
</evidence>
<accession>A0A1V2TFA6</accession>
<dbReference type="PANTHER" id="PTHR21090">
    <property type="entry name" value="AROM/DEHYDROQUINATE SYNTHASE"/>
    <property type="match status" value="1"/>
</dbReference>
<organism evidence="10 11">
    <name type="scientific">Nocardia donostiensis</name>
    <dbReference type="NCBI Taxonomy" id="1538463"/>
    <lineage>
        <taxon>Bacteria</taxon>
        <taxon>Bacillati</taxon>
        <taxon>Actinomycetota</taxon>
        <taxon>Actinomycetes</taxon>
        <taxon>Mycobacteriales</taxon>
        <taxon>Nocardiaceae</taxon>
        <taxon>Nocardia</taxon>
    </lineage>
</organism>
<dbReference type="InterPro" id="IPR006264">
    <property type="entry name" value="EPSP_synthase"/>
</dbReference>
<dbReference type="PROSITE" id="PS00104">
    <property type="entry name" value="EPSP_SYNTHASE_1"/>
    <property type="match status" value="1"/>
</dbReference>
<comment type="catalytic activity">
    <reaction evidence="7">
        <text>3-phosphoshikimate + phosphoenolpyruvate = 5-O-(1-carboxyvinyl)-3-phosphoshikimate + phosphate</text>
        <dbReference type="Rhea" id="RHEA:21256"/>
        <dbReference type="ChEBI" id="CHEBI:43474"/>
        <dbReference type="ChEBI" id="CHEBI:57701"/>
        <dbReference type="ChEBI" id="CHEBI:58702"/>
        <dbReference type="ChEBI" id="CHEBI:145989"/>
        <dbReference type="EC" id="2.5.1.19"/>
    </reaction>
    <physiologicalReaction direction="left-to-right" evidence="7">
        <dbReference type="Rhea" id="RHEA:21257"/>
    </physiologicalReaction>
</comment>
<dbReference type="STRING" id="1538463.B0T36_17625"/>
<dbReference type="FunFam" id="3.65.10.10:FF:000011">
    <property type="entry name" value="3-phosphoshikimate 1-carboxyvinyltransferase"/>
    <property type="match status" value="1"/>
</dbReference>
<dbReference type="GO" id="GO:0003866">
    <property type="term" value="F:3-phosphoshikimate 1-carboxyvinyltransferase activity"/>
    <property type="evidence" value="ECO:0007669"/>
    <property type="project" value="UniProtKB-UniRule"/>
</dbReference>
<dbReference type="PIRSF" id="PIRSF000505">
    <property type="entry name" value="EPSPS"/>
    <property type="match status" value="1"/>
</dbReference>
<dbReference type="UniPathway" id="UPA00053">
    <property type="reaction ID" value="UER00089"/>
</dbReference>
<feature type="binding site" evidence="8">
    <location>
        <position position="34"/>
    </location>
    <ligand>
        <name>3-phosphoshikimate</name>
        <dbReference type="ChEBI" id="CHEBI:145989"/>
    </ligand>
</feature>
<dbReference type="GO" id="GO:0008652">
    <property type="term" value="P:amino acid biosynthetic process"/>
    <property type="evidence" value="ECO:0007669"/>
    <property type="project" value="UniProtKB-KW"/>
</dbReference>
<evidence type="ECO:0000256" key="3">
    <source>
        <dbReference type="ARBA" id="ARBA00022490"/>
    </source>
</evidence>
<keyword evidence="3 8" id="KW-0963">Cytoplasm</keyword>
<feature type="binding site" evidence="8">
    <location>
        <position position="29"/>
    </location>
    <ligand>
        <name>phosphoenolpyruvate</name>
        <dbReference type="ChEBI" id="CHEBI:58702"/>
    </ligand>
</feature>
<comment type="caution">
    <text evidence="8">Lacks conserved residue(s) required for the propagation of feature annotation.</text>
</comment>
<reference evidence="10 11" key="1">
    <citation type="journal article" date="2016" name="Antonie Van Leeuwenhoek">
        <title>Nocardia donostiensis sp. nov., isolated from human respiratory specimens.</title>
        <authorList>
            <person name="Ercibengoa M."/>
            <person name="Bell M."/>
            <person name="Marimon J.M."/>
            <person name="Humrighouse B."/>
            <person name="Klenk H.P."/>
            <person name="Potter G."/>
            <person name="Perez-Trallero E."/>
        </authorList>
    </citation>
    <scope>NUCLEOTIDE SEQUENCE [LARGE SCALE GENOMIC DNA]</scope>
    <source>
        <strain evidence="10 11">X1655</strain>
    </source>
</reference>
<feature type="binding site" evidence="8">
    <location>
        <position position="169"/>
    </location>
    <ligand>
        <name>phosphoenolpyruvate</name>
        <dbReference type="ChEBI" id="CHEBI:58702"/>
    </ligand>
</feature>
<dbReference type="InterPro" id="IPR036968">
    <property type="entry name" value="Enolpyruvate_Tfrase_sf"/>
</dbReference>
<feature type="binding site" evidence="8">
    <location>
        <position position="196"/>
    </location>
    <ligand>
        <name>3-phosphoshikimate</name>
        <dbReference type="ChEBI" id="CHEBI:145989"/>
    </ligand>
</feature>
<evidence type="ECO:0000313" key="11">
    <source>
        <dbReference type="Proteomes" id="UP000188836"/>
    </source>
</evidence>
<dbReference type="NCBIfam" id="TIGR01356">
    <property type="entry name" value="aroA"/>
    <property type="match status" value="1"/>
</dbReference>
<dbReference type="PANTHER" id="PTHR21090:SF5">
    <property type="entry name" value="PENTAFUNCTIONAL AROM POLYPEPTIDE"/>
    <property type="match status" value="1"/>
</dbReference>
<feature type="binding site" evidence="8">
    <location>
        <position position="29"/>
    </location>
    <ligand>
        <name>3-phosphoshikimate</name>
        <dbReference type="ChEBI" id="CHEBI:145989"/>
    </ligand>
</feature>
<evidence type="ECO:0000256" key="8">
    <source>
        <dbReference type="HAMAP-Rule" id="MF_00210"/>
    </source>
</evidence>
<proteinExistence type="inferred from homology"/>
<dbReference type="GO" id="GO:0009423">
    <property type="term" value="P:chorismate biosynthetic process"/>
    <property type="evidence" value="ECO:0007669"/>
    <property type="project" value="UniProtKB-UniRule"/>
</dbReference>
<evidence type="ECO:0000256" key="1">
    <source>
        <dbReference type="ARBA" id="ARBA00004811"/>
    </source>
</evidence>
<comment type="function">
    <text evidence="8">Catalyzes the transfer of the enolpyruvyl moiety of phosphoenolpyruvate (PEP) to the 5-hydroxyl of shikimate-3-phosphate (S3P) to produce enolpyruvyl shikimate-3-phosphate and inorganic phosphate.</text>
</comment>
<dbReference type="Gene3D" id="3.65.10.10">
    <property type="entry name" value="Enolpyruvate transferase domain"/>
    <property type="match status" value="2"/>
</dbReference>
<dbReference type="Pfam" id="PF00275">
    <property type="entry name" value="EPSP_synthase"/>
    <property type="match status" value="1"/>
</dbReference>
<evidence type="ECO:0000259" key="9">
    <source>
        <dbReference type="Pfam" id="PF00275"/>
    </source>
</evidence>
<feature type="binding site" evidence="8">
    <location>
        <position position="124"/>
    </location>
    <ligand>
        <name>phosphoenolpyruvate</name>
        <dbReference type="ChEBI" id="CHEBI:58702"/>
    </ligand>
</feature>
<keyword evidence="11" id="KW-1185">Reference proteome</keyword>
<dbReference type="GO" id="GO:0009073">
    <property type="term" value="P:aromatic amino acid family biosynthetic process"/>
    <property type="evidence" value="ECO:0007669"/>
    <property type="project" value="UniProtKB-KW"/>
</dbReference>
<feature type="binding site" evidence="8">
    <location>
        <position position="30"/>
    </location>
    <ligand>
        <name>3-phosphoshikimate</name>
        <dbReference type="ChEBI" id="CHEBI:145989"/>
    </ligand>
</feature>
<feature type="domain" description="Enolpyruvate transferase" evidence="9">
    <location>
        <begin position="18"/>
        <end position="419"/>
    </location>
</feature>
<evidence type="ECO:0000313" key="10">
    <source>
        <dbReference type="EMBL" id="ONM48212.1"/>
    </source>
</evidence>
<dbReference type="SUPFAM" id="SSF55205">
    <property type="entry name" value="EPT/RTPC-like"/>
    <property type="match status" value="1"/>
</dbReference>
<evidence type="ECO:0000256" key="4">
    <source>
        <dbReference type="ARBA" id="ARBA00022605"/>
    </source>
</evidence>
<evidence type="ECO:0000256" key="2">
    <source>
        <dbReference type="ARBA" id="ARBA00009948"/>
    </source>
</evidence>
<dbReference type="GO" id="GO:0005737">
    <property type="term" value="C:cytoplasm"/>
    <property type="evidence" value="ECO:0007669"/>
    <property type="project" value="UniProtKB-SubCell"/>
</dbReference>
<feature type="binding site" evidence="8">
    <location>
        <position position="412"/>
    </location>
    <ligand>
        <name>phosphoenolpyruvate</name>
        <dbReference type="ChEBI" id="CHEBI:58702"/>
    </ligand>
</feature>
<keyword evidence="5 8" id="KW-0808">Transferase</keyword>
<dbReference type="InterPro" id="IPR001986">
    <property type="entry name" value="Enolpyruvate_Tfrase_dom"/>
</dbReference>
<dbReference type="RefSeq" id="WP_077117383.1">
    <property type="nucleotide sequence ID" value="NZ_MUKP01000012.1"/>
</dbReference>
<dbReference type="InterPro" id="IPR013792">
    <property type="entry name" value="RNA3'P_cycl/enolpyr_Trfase_a/b"/>
</dbReference>